<dbReference type="Pfam" id="PF01734">
    <property type="entry name" value="Patatin"/>
    <property type="match status" value="1"/>
</dbReference>
<dbReference type="Gene3D" id="3.40.1090.10">
    <property type="entry name" value="Cytosolic phospholipase A2 catalytic domain"/>
    <property type="match status" value="1"/>
</dbReference>
<evidence type="ECO:0000259" key="2">
    <source>
        <dbReference type="Pfam" id="PF01734"/>
    </source>
</evidence>
<keyword evidence="1" id="KW-0443">Lipid metabolism</keyword>
<comment type="caution">
    <text evidence="3">The sequence shown here is derived from an EMBL/GenBank/DDBJ whole genome shotgun (WGS) entry which is preliminary data.</text>
</comment>
<sequence length="299" mass="30333">MNTNSSHTPTEHALVLGGGGAAGNAWLIGVLAGLADGGVDVTDADLIVGTSAGATAAAQITGAPIAELYAATQAPVPQHARPAGRPGGFDQNAHLDRMRAVIASAGDAADMRRKIGAVALEADAAGDGTWSQKWRTTVAARLPSQDWPDRRLLITAVDPVTGEGIALDRDSGVSLADAVAASTSNGFSTPAYRVGDRAFIDGGYRRNENADLAAGCATVLVLSPLGGRTMHPLEWGMQLSAQVDELRAGGSAVETVLPDEASLAAFGGNMMNLATRPAAARAGFAQGAALAARLTAFWG</sequence>
<keyword evidence="4" id="KW-1185">Reference proteome</keyword>
<evidence type="ECO:0000313" key="4">
    <source>
        <dbReference type="Proteomes" id="UP001415169"/>
    </source>
</evidence>
<gene>
    <name evidence="3" type="ORF">GCM10022286_30910</name>
</gene>
<evidence type="ECO:0000256" key="1">
    <source>
        <dbReference type="ARBA" id="ARBA00023098"/>
    </source>
</evidence>
<proteinExistence type="predicted"/>
<dbReference type="EMBL" id="BAABBV010000002">
    <property type="protein sequence ID" value="GAA4166362.1"/>
    <property type="molecule type" value="Genomic_DNA"/>
</dbReference>
<evidence type="ECO:0000313" key="3">
    <source>
        <dbReference type="EMBL" id="GAA4166362.1"/>
    </source>
</evidence>
<dbReference type="Proteomes" id="UP001415169">
    <property type="component" value="Unassembled WGS sequence"/>
</dbReference>
<dbReference type="InterPro" id="IPR016035">
    <property type="entry name" value="Acyl_Trfase/lysoPLipase"/>
</dbReference>
<reference evidence="3" key="2">
    <citation type="submission" date="2023-12" db="EMBL/GenBank/DDBJ databases">
        <authorList>
            <person name="Sun Q."/>
            <person name="Inoue M."/>
        </authorList>
    </citation>
    <scope>NUCLEOTIDE SEQUENCE</scope>
    <source>
        <strain evidence="3">JCM 17590</strain>
    </source>
</reference>
<dbReference type="RefSeq" id="WP_344792788.1">
    <property type="nucleotide sequence ID" value="NZ_BAABBV010000002.1"/>
</dbReference>
<reference evidence="3" key="1">
    <citation type="journal article" date="2014" name="Int. J. Syst. Evol. Microbiol.">
        <title>Complete genome of a new Firmicutes species belonging to the dominant human colonic microbiota ('Ruminococcus bicirculans') reveals two chromosomes and a selective capacity to utilize plant glucans.</title>
        <authorList>
            <consortium name="NISC Comparative Sequencing Program"/>
            <person name="Wegmann U."/>
            <person name="Louis P."/>
            <person name="Goesmann A."/>
            <person name="Henrissat B."/>
            <person name="Duncan S.H."/>
            <person name="Flint H.J."/>
        </authorList>
    </citation>
    <scope>NUCLEOTIDE SEQUENCE</scope>
    <source>
        <strain evidence="3">JCM 17590</strain>
    </source>
</reference>
<feature type="domain" description="PNPLA" evidence="2">
    <location>
        <begin position="14"/>
        <end position="213"/>
    </location>
</feature>
<name>A0ABP7ZNT1_9MICO</name>
<dbReference type="InterPro" id="IPR002641">
    <property type="entry name" value="PNPLA_dom"/>
</dbReference>
<organism evidence="3 4">
    <name type="scientific">Gryllotalpicola daejeonensis</name>
    <dbReference type="NCBI Taxonomy" id="993087"/>
    <lineage>
        <taxon>Bacteria</taxon>
        <taxon>Bacillati</taxon>
        <taxon>Actinomycetota</taxon>
        <taxon>Actinomycetes</taxon>
        <taxon>Micrococcales</taxon>
        <taxon>Microbacteriaceae</taxon>
        <taxon>Gryllotalpicola</taxon>
    </lineage>
</organism>
<accession>A0ABP7ZNT1</accession>
<dbReference type="SUPFAM" id="SSF52151">
    <property type="entry name" value="FabD/lysophospholipase-like"/>
    <property type="match status" value="1"/>
</dbReference>
<protein>
    <submittedName>
        <fullName evidence="3">Patatin-like phospholipase family protein</fullName>
    </submittedName>
</protein>